<keyword evidence="1" id="KW-1133">Transmembrane helix</keyword>
<dbReference type="Proteomes" id="UP000621560">
    <property type="component" value="Unassembled WGS sequence"/>
</dbReference>
<gene>
    <name evidence="2" type="ORF">IDH44_14780</name>
</gene>
<accession>A0A927GS84</accession>
<feature type="transmembrane region" description="Helical" evidence="1">
    <location>
        <begin position="336"/>
        <end position="357"/>
    </location>
</feature>
<evidence type="ECO:0000256" key="1">
    <source>
        <dbReference type="SAM" id="Phobius"/>
    </source>
</evidence>
<evidence type="ECO:0000313" key="3">
    <source>
        <dbReference type="Proteomes" id="UP000621560"/>
    </source>
</evidence>
<organism evidence="2 3">
    <name type="scientific">Paenibacillus sabuli</name>
    <dbReference type="NCBI Taxonomy" id="2772509"/>
    <lineage>
        <taxon>Bacteria</taxon>
        <taxon>Bacillati</taxon>
        <taxon>Bacillota</taxon>
        <taxon>Bacilli</taxon>
        <taxon>Bacillales</taxon>
        <taxon>Paenibacillaceae</taxon>
        <taxon>Paenibacillus</taxon>
    </lineage>
</organism>
<comment type="caution">
    <text evidence="2">The sequence shown here is derived from an EMBL/GenBank/DDBJ whole genome shotgun (WGS) entry which is preliminary data.</text>
</comment>
<keyword evidence="1" id="KW-0472">Membrane</keyword>
<evidence type="ECO:0000313" key="2">
    <source>
        <dbReference type="EMBL" id="MBD2846464.1"/>
    </source>
</evidence>
<dbReference type="RefSeq" id="WP_190918911.1">
    <property type="nucleotide sequence ID" value="NZ_JACXIZ010000024.1"/>
</dbReference>
<dbReference type="AlphaFoldDB" id="A0A927GS84"/>
<protein>
    <submittedName>
        <fullName evidence="2">Uncharacterized protein</fullName>
    </submittedName>
</protein>
<keyword evidence="3" id="KW-1185">Reference proteome</keyword>
<sequence>MIRYRTLAALGAAVLVLLGLNNAWTYAIASRALEQGRSHELGAVARQLELSIEQARQGAEKHQDMIGRQLRTAAIAAQYALDPDIEMVTNEQLVELSAKLGVLHITLLKRTKDDIVLYRSSDPKQLGVSTKSWDPWHDAFVQLFERREVTIDWGQSLPNFWTGPFELATSDTSKVRKWGYYYDGSTNYIIDPYVSYDIQAEYEALTGVDRIIEQTIAGHEGLREIAVLNPATFESGEVMTRTEAGEELGHITTQPVIYGSYTYTSAFDAELVRTVYTEGEPAEASIDVGGEKLRKTFIPVSIDPVASMVDAAGQPIDRYILALVTEEEAAAGGLGAWYALATAVVAALAGTAVYLAFRQRA</sequence>
<proteinExistence type="predicted"/>
<name>A0A927GS84_9BACL</name>
<dbReference type="EMBL" id="JACXIZ010000024">
    <property type="protein sequence ID" value="MBD2846464.1"/>
    <property type="molecule type" value="Genomic_DNA"/>
</dbReference>
<reference evidence="2" key="1">
    <citation type="submission" date="2020-09" db="EMBL/GenBank/DDBJ databases">
        <title>A novel bacterium of genus Paenibacillus, isolated from South China Sea.</title>
        <authorList>
            <person name="Huang H."/>
            <person name="Mo K."/>
            <person name="Hu Y."/>
        </authorList>
    </citation>
    <scope>NUCLEOTIDE SEQUENCE</scope>
    <source>
        <strain evidence="2">IB182496</strain>
    </source>
</reference>
<keyword evidence="1" id="KW-0812">Transmembrane</keyword>